<accession>A0A5N6U3B5</accession>
<organism evidence="2 3">
    <name type="scientific">Aspergillus avenaceus</name>
    <dbReference type="NCBI Taxonomy" id="36643"/>
    <lineage>
        <taxon>Eukaryota</taxon>
        <taxon>Fungi</taxon>
        <taxon>Dikarya</taxon>
        <taxon>Ascomycota</taxon>
        <taxon>Pezizomycotina</taxon>
        <taxon>Eurotiomycetes</taxon>
        <taxon>Eurotiomycetidae</taxon>
        <taxon>Eurotiales</taxon>
        <taxon>Aspergillaceae</taxon>
        <taxon>Aspergillus</taxon>
        <taxon>Aspergillus subgen. Circumdati</taxon>
    </lineage>
</organism>
<reference evidence="2 3" key="1">
    <citation type="submission" date="2019-04" db="EMBL/GenBank/DDBJ databases">
        <title>Friends and foes A comparative genomics study of 23 Aspergillus species from section Flavi.</title>
        <authorList>
            <consortium name="DOE Joint Genome Institute"/>
            <person name="Kjaerbolling I."/>
            <person name="Vesth T."/>
            <person name="Frisvad J.C."/>
            <person name="Nybo J.L."/>
            <person name="Theobald S."/>
            <person name="Kildgaard S."/>
            <person name="Isbrandt T."/>
            <person name="Kuo A."/>
            <person name="Sato A."/>
            <person name="Lyhne E.K."/>
            <person name="Kogle M.E."/>
            <person name="Wiebenga A."/>
            <person name="Kun R.S."/>
            <person name="Lubbers R.J."/>
            <person name="Makela M.R."/>
            <person name="Barry K."/>
            <person name="Chovatia M."/>
            <person name="Clum A."/>
            <person name="Daum C."/>
            <person name="Haridas S."/>
            <person name="He G."/>
            <person name="LaButti K."/>
            <person name="Lipzen A."/>
            <person name="Mondo S."/>
            <person name="Riley R."/>
            <person name="Salamov A."/>
            <person name="Simmons B.A."/>
            <person name="Magnuson J.K."/>
            <person name="Henrissat B."/>
            <person name="Mortensen U.H."/>
            <person name="Larsen T.O."/>
            <person name="Devries R.P."/>
            <person name="Grigoriev I.V."/>
            <person name="Machida M."/>
            <person name="Baker S.E."/>
            <person name="Andersen M.R."/>
        </authorList>
    </citation>
    <scope>NUCLEOTIDE SEQUENCE [LARGE SCALE GENOMIC DNA]</scope>
    <source>
        <strain evidence="2 3">IBT 18842</strain>
    </source>
</reference>
<dbReference type="PANTHER" id="PTHR24148:SF78">
    <property type="entry name" value="HETEROKARYON INCOMPATIBILITY DOMAIN-CONTAINING PROTEIN"/>
    <property type="match status" value="1"/>
</dbReference>
<dbReference type="Pfam" id="PF06985">
    <property type="entry name" value="HET"/>
    <property type="match status" value="1"/>
</dbReference>
<dbReference type="InterPro" id="IPR010730">
    <property type="entry name" value="HET"/>
</dbReference>
<dbReference type="AlphaFoldDB" id="A0A5N6U3B5"/>
<name>A0A5N6U3B5_ASPAV</name>
<protein>
    <recommendedName>
        <fullName evidence="1">Heterokaryon incompatibility domain-containing protein</fullName>
    </recommendedName>
</protein>
<evidence type="ECO:0000259" key="1">
    <source>
        <dbReference type="Pfam" id="PF06985"/>
    </source>
</evidence>
<proteinExistence type="predicted"/>
<evidence type="ECO:0000313" key="3">
    <source>
        <dbReference type="Proteomes" id="UP000325780"/>
    </source>
</evidence>
<keyword evidence="3" id="KW-1185">Reference proteome</keyword>
<dbReference type="Proteomes" id="UP000325780">
    <property type="component" value="Unassembled WGS sequence"/>
</dbReference>
<dbReference type="InterPro" id="IPR052895">
    <property type="entry name" value="HetReg/Transcr_Mod"/>
</dbReference>
<evidence type="ECO:0000313" key="2">
    <source>
        <dbReference type="EMBL" id="KAE8153052.1"/>
    </source>
</evidence>
<dbReference type="EMBL" id="ML742044">
    <property type="protein sequence ID" value="KAE8153052.1"/>
    <property type="molecule type" value="Genomic_DNA"/>
</dbReference>
<gene>
    <name evidence="2" type="ORF">BDV25DRAFT_137293</name>
</gene>
<feature type="domain" description="Heterokaryon incompatibility" evidence="1">
    <location>
        <begin position="1"/>
        <end position="106"/>
    </location>
</feature>
<dbReference type="OrthoDB" id="3477286at2759"/>
<dbReference type="PANTHER" id="PTHR24148">
    <property type="entry name" value="ANKYRIN REPEAT DOMAIN-CONTAINING PROTEIN 39 HOMOLOG-RELATED"/>
    <property type="match status" value="1"/>
</dbReference>
<sequence>MRTIYGQAGHVVIWLGPSSDDSELALQEIRLAAERRGKEEHSQSGRGVMERVGAFTDDSVQEGDDEGVVEPEQVQIKLSLERRRISTAVWRLLRRAWFRRVWILQEIYAARSTIVMCGSAKVPSYTFCLGVETLINSDIECPRTHTLVRSVISLMADTILQPKYETRSPGTVSIGELIDMYHSHEATKRHDKIYALLGMSADDDGSQLDKAGLLPNYEVPWHTLLARFVTYLFPGRSSLQTFPGTDITVF</sequence>